<evidence type="ECO:0000313" key="1">
    <source>
        <dbReference type="EMBL" id="KIJ58636.1"/>
    </source>
</evidence>
<accession>A0A0C9W739</accession>
<dbReference type="AlphaFoldDB" id="A0A0C9W739"/>
<name>A0A0C9W739_9AGAM</name>
<dbReference type="HOGENOM" id="CLU_1586702_0_0_1"/>
<protein>
    <submittedName>
        <fullName evidence="1">Uncharacterized protein</fullName>
    </submittedName>
</protein>
<reference evidence="1 2" key="1">
    <citation type="submission" date="2014-04" db="EMBL/GenBank/DDBJ databases">
        <title>Evolutionary Origins and Diversification of the Mycorrhizal Mutualists.</title>
        <authorList>
            <consortium name="DOE Joint Genome Institute"/>
            <consortium name="Mycorrhizal Genomics Consortium"/>
            <person name="Kohler A."/>
            <person name="Kuo A."/>
            <person name="Nagy L.G."/>
            <person name="Floudas D."/>
            <person name="Copeland A."/>
            <person name="Barry K.W."/>
            <person name="Cichocki N."/>
            <person name="Veneault-Fourrey C."/>
            <person name="LaButti K."/>
            <person name="Lindquist E.A."/>
            <person name="Lipzen A."/>
            <person name="Lundell T."/>
            <person name="Morin E."/>
            <person name="Murat C."/>
            <person name="Riley R."/>
            <person name="Ohm R."/>
            <person name="Sun H."/>
            <person name="Tunlid A."/>
            <person name="Henrissat B."/>
            <person name="Grigoriev I.V."/>
            <person name="Hibbett D.S."/>
            <person name="Martin F."/>
        </authorList>
    </citation>
    <scope>NUCLEOTIDE SEQUENCE [LARGE SCALE GENOMIC DNA]</scope>
    <source>
        <strain evidence="1 2">MD-312</strain>
    </source>
</reference>
<organism evidence="1 2">
    <name type="scientific">Hydnomerulius pinastri MD-312</name>
    <dbReference type="NCBI Taxonomy" id="994086"/>
    <lineage>
        <taxon>Eukaryota</taxon>
        <taxon>Fungi</taxon>
        <taxon>Dikarya</taxon>
        <taxon>Basidiomycota</taxon>
        <taxon>Agaricomycotina</taxon>
        <taxon>Agaricomycetes</taxon>
        <taxon>Agaricomycetidae</taxon>
        <taxon>Boletales</taxon>
        <taxon>Boletales incertae sedis</taxon>
        <taxon>Leucogyrophana</taxon>
    </lineage>
</organism>
<dbReference type="EMBL" id="KN839920">
    <property type="protein sequence ID" value="KIJ58636.1"/>
    <property type="molecule type" value="Genomic_DNA"/>
</dbReference>
<proteinExistence type="predicted"/>
<dbReference type="Proteomes" id="UP000053820">
    <property type="component" value="Unassembled WGS sequence"/>
</dbReference>
<evidence type="ECO:0000313" key="2">
    <source>
        <dbReference type="Proteomes" id="UP000053820"/>
    </source>
</evidence>
<keyword evidence="2" id="KW-1185">Reference proteome</keyword>
<gene>
    <name evidence="1" type="ORF">HYDPIDRAFT_171205</name>
</gene>
<sequence length="168" mass="18667">MAVKMQTAILISFVTCEEIWEHESAHSFFGLDQAHHPLSKALGGGFPKVDYSIPLIIEEVAVEVFGEGCLSQGAPIEELSAALKALIHHAWECQRKCYRHAEATLDVKKWNAAAQFKEVFDKEEPTVAEFPEESGVDKMDATLTKILETAIKSARKLPHAKNRIACSY</sequence>